<organism evidence="2 3">
    <name type="scientific">Linum trigynum</name>
    <dbReference type="NCBI Taxonomy" id="586398"/>
    <lineage>
        <taxon>Eukaryota</taxon>
        <taxon>Viridiplantae</taxon>
        <taxon>Streptophyta</taxon>
        <taxon>Embryophyta</taxon>
        <taxon>Tracheophyta</taxon>
        <taxon>Spermatophyta</taxon>
        <taxon>Magnoliopsida</taxon>
        <taxon>eudicotyledons</taxon>
        <taxon>Gunneridae</taxon>
        <taxon>Pentapetalae</taxon>
        <taxon>rosids</taxon>
        <taxon>fabids</taxon>
        <taxon>Malpighiales</taxon>
        <taxon>Linaceae</taxon>
        <taxon>Linum</taxon>
    </lineage>
</organism>
<protein>
    <submittedName>
        <fullName evidence="2">Uncharacterized protein</fullName>
    </submittedName>
</protein>
<feature type="coiled-coil region" evidence="1">
    <location>
        <begin position="177"/>
        <end position="211"/>
    </location>
</feature>
<name>A0AAV2F2K5_9ROSI</name>
<dbReference type="PANTHER" id="PTHR33499">
    <property type="entry name" value="OS12G0282400 PROTEIN-RELATED"/>
    <property type="match status" value="1"/>
</dbReference>
<gene>
    <name evidence="2" type="ORF">LTRI10_LOCUS33048</name>
</gene>
<evidence type="ECO:0000256" key="1">
    <source>
        <dbReference type="SAM" id="Coils"/>
    </source>
</evidence>
<dbReference type="Proteomes" id="UP001497516">
    <property type="component" value="Chromosome 6"/>
</dbReference>
<sequence>MQLEVEDIEEEPVQDSINELLQRQCKQQRHRLKQIFLKCRDAEEARTKKPSGVSQQNWDILVDYWSDDKTVHVAEVNTVNRQKIKAMHRQGRKAFVVLREEVKKTELNGEECDRITLYKRAYYSEAKGWQSEHSEANYNKMQELQAEGKMTVDEICNTVLGEKPGYISGLGHGPKPIASSNSTNRRLEAALKQVETEKNGWKSECVSLRTEVGLLREEVSGMGILKAELADVKELLGVILRGQKV</sequence>
<keyword evidence="3" id="KW-1185">Reference proteome</keyword>
<reference evidence="2 3" key="1">
    <citation type="submission" date="2024-04" db="EMBL/GenBank/DDBJ databases">
        <authorList>
            <person name="Fracassetti M."/>
        </authorList>
    </citation>
    <scope>NUCLEOTIDE SEQUENCE [LARGE SCALE GENOMIC DNA]</scope>
</reference>
<dbReference type="AlphaFoldDB" id="A0AAV2F2K5"/>
<keyword evidence="1" id="KW-0175">Coiled coil</keyword>
<accession>A0AAV2F2K5</accession>
<dbReference type="Pfam" id="PF03004">
    <property type="entry name" value="Transposase_24"/>
    <property type="match status" value="1"/>
</dbReference>
<dbReference type="InterPro" id="IPR004252">
    <property type="entry name" value="Probable_transposase_24"/>
</dbReference>
<evidence type="ECO:0000313" key="3">
    <source>
        <dbReference type="Proteomes" id="UP001497516"/>
    </source>
</evidence>
<dbReference type="PANTHER" id="PTHR33499:SF11">
    <property type="entry name" value="NO APICAL MERISTEM-ASSOCIATED C-TERMINAL DOMAIN-CONTAINING PROTEIN"/>
    <property type="match status" value="1"/>
</dbReference>
<dbReference type="EMBL" id="OZ034819">
    <property type="protein sequence ID" value="CAL1392399.1"/>
    <property type="molecule type" value="Genomic_DNA"/>
</dbReference>
<proteinExistence type="predicted"/>
<evidence type="ECO:0000313" key="2">
    <source>
        <dbReference type="EMBL" id="CAL1392399.1"/>
    </source>
</evidence>